<dbReference type="InterPro" id="IPR002821">
    <property type="entry name" value="Hydantoinase_A"/>
</dbReference>
<dbReference type="Gene3D" id="3.30.420.40">
    <property type="match status" value="1"/>
</dbReference>
<dbReference type="InterPro" id="IPR043129">
    <property type="entry name" value="ATPase_NBD"/>
</dbReference>
<proteinExistence type="predicted"/>
<protein>
    <submittedName>
        <fullName evidence="3">Hydantoinase/oxoprolinase family protein</fullName>
    </submittedName>
</protein>
<dbReference type="Pfam" id="PF01968">
    <property type="entry name" value="Hydantoinase_A"/>
    <property type="match status" value="1"/>
</dbReference>
<name>A0ABT3KXH1_9BURK</name>
<dbReference type="SUPFAM" id="SSF53067">
    <property type="entry name" value="Actin-like ATPase domain"/>
    <property type="match status" value="2"/>
</dbReference>
<dbReference type="InterPro" id="IPR045079">
    <property type="entry name" value="Oxoprolinase-like"/>
</dbReference>
<dbReference type="PANTHER" id="PTHR11365">
    <property type="entry name" value="5-OXOPROLINASE RELATED"/>
    <property type="match status" value="1"/>
</dbReference>
<evidence type="ECO:0000313" key="4">
    <source>
        <dbReference type="Proteomes" id="UP001208935"/>
    </source>
</evidence>
<comment type="caution">
    <text evidence="3">The sequence shown here is derived from an EMBL/GenBank/DDBJ whole genome shotgun (WGS) entry which is preliminary data.</text>
</comment>
<evidence type="ECO:0000313" key="3">
    <source>
        <dbReference type="EMBL" id="MCW5322946.1"/>
    </source>
</evidence>
<accession>A0ABT3KXH1</accession>
<evidence type="ECO:0000259" key="1">
    <source>
        <dbReference type="Pfam" id="PF01968"/>
    </source>
</evidence>
<sequence length="515" mass="53633">MKHIGIDVGGTNTDAVFVQDDQVLGAVKSPTTGDVTRGVCRALAALIQACPAAAAPEAVMIGTTHFTNAVVQRCDLAPAAALRVCLPAAASLLPFCDWPQDLARKVNGGTYLVQGGHEFDGREIMPLDERAVRDAARAIRASGVSSVAISGVFSPLIGTAELRAGEILRQEHPDCRITYSHQLGRIGLLGRENVALLNATLIDLAHKTTDAFVQALADSGIRAPLFLTQNDGTVTRAENARDFPVHSFASGPTNSMRGAVFLAAIDDAVVCDVGGTTADVGCVQNGFPRQANNMVEVGGVRTAFRMPDLLSIGVGGGTLVDPHSLQLGPVSVGHRLLDEALVFGGARLTCTDIAVAAGLADIGDRARVAHLDPAMVRGALARIHQAIAETCDRMKSSARNVPLIAVGGGSVLIPDQVAGFSEVVRVANHAVANAVGAAIAQVSGEVDQIFLDLGRDELLERARAIAVERAVAAGAQASSITVIEQEDIPLAYLPGNAVRARVRVVGEIARRDCQP</sequence>
<dbReference type="PANTHER" id="PTHR11365:SF10">
    <property type="entry name" value="HYDANTOINASE_OXOPROLINASE"/>
    <property type="match status" value="1"/>
</dbReference>
<reference evidence="4" key="1">
    <citation type="submission" date="2023-07" db="EMBL/GenBank/DDBJ databases">
        <title>Verminephrobacter genomes.</title>
        <authorList>
            <person name="Lund M.B."/>
        </authorList>
    </citation>
    <scope>NUCLEOTIDE SEQUENCE [LARGE SCALE GENOMIC DNA]</scope>
    <source>
        <strain evidence="4">AtM5-05</strain>
    </source>
</reference>
<gene>
    <name evidence="3" type="ORF">D5039_17890</name>
</gene>
<dbReference type="InterPro" id="IPR008040">
    <property type="entry name" value="Hydant_A_N"/>
</dbReference>
<dbReference type="Proteomes" id="UP001208935">
    <property type="component" value="Unassembled WGS sequence"/>
</dbReference>
<organism evidence="3 4">
    <name type="scientific">Verminephrobacter aporrectodeae subsp. tuberculatae</name>
    <dbReference type="NCBI Taxonomy" id="1110392"/>
    <lineage>
        <taxon>Bacteria</taxon>
        <taxon>Pseudomonadati</taxon>
        <taxon>Pseudomonadota</taxon>
        <taxon>Betaproteobacteria</taxon>
        <taxon>Burkholderiales</taxon>
        <taxon>Comamonadaceae</taxon>
        <taxon>Verminephrobacter</taxon>
    </lineage>
</organism>
<dbReference type="RefSeq" id="WP_265283006.1">
    <property type="nucleotide sequence ID" value="NZ_QZCW01000003.1"/>
</dbReference>
<evidence type="ECO:0000259" key="2">
    <source>
        <dbReference type="Pfam" id="PF05378"/>
    </source>
</evidence>
<dbReference type="EMBL" id="QZCW01000003">
    <property type="protein sequence ID" value="MCW5322946.1"/>
    <property type="molecule type" value="Genomic_DNA"/>
</dbReference>
<dbReference type="Pfam" id="PF05378">
    <property type="entry name" value="Hydant_A_N"/>
    <property type="match status" value="1"/>
</dbReference>
<feature type="domain" description="Hydantoinase/oxoprolinase N-terminal" evidence="2">
    <location>
        <begin position="3"/>
        <end position="171"/>
    </location>
</feature>
<keyword evidence="4" id="KW-1185">Reference proteome</keyword>
<feature type="domain" description="Hydantoinase A/oxoprolinase" evidence="1">
    <location>
        <begin position="191"/>
        <end position="358"/>
    </location>
</feature>